<dbReference type="SMART" id="SM00028">
    <property type="entry name" value="TPR"/>
    <property type="match status" value="3"/>
</dbReference>
<dbReference type="OMA" id="CNQMLCE"/>
<sequence>MPQRLSRDQLSEKDQKVLDSIFNPLQIGGNAHEVYDIKSEELVDPPEEQTEEVKESARLELEAVELAEKGDTENALRLFQQAIDVCPRRATLYNNRAQTYRLMGNDHAALEDLEKALQLSGGIGRTGCQALCQRGVLHRKLEDLDAARHDFEAAAKLGSKFARDQLIEINPYAALCNQMLHDAFLKMAQN</sequence>
<dbReference type="Pfam" id="PF13181">
    <property type="entry name" value="TPR_8"/>
    <property type="match status" value="1"/>
</dbReference>
<dbReference type="InterPro" id="IPR011990">
    <property type="entry name" value="TPR-like_helical_dom_sf"/>
</dbReference>
<dbReference type="OrthoDB" id="539634at2759"/>
<evidence type="ECO:0000313" key="2">
    <source>
        <dbReference type="EMBL" id="CAD7080354.1"/>
    </source>
</evidence>
<gene>
    <name evidence="2" type="ORF">HERILL_LOCUS3512</name>
</gene>
<evidence type="ECO:0008006" key="4">
    <source>
        <dbReference type="Google" id="ProtNLM"/>
    </source>
</evidence>
<evidence type="ECO:0000256" key="1">
    <source>
        <dbReference type="ARBA" id="ARBA00006995"/>
    </source>
</evidence>
<dbReference type="InterPro" id="IPR019734">
    <property type="entry name" value="TPR_rpt"/>
</dbReference>
<organism evidence="2 3">
    <name type="scientific">Hermetia illucens</name>
    <name type="common">Black soldier fly</name>
    <dbReference type="NCBI Taxonomy" id="343691"/>
    <lineage>
        <taxon>Eukaryota</taxon>
        <taxon>Metazoa</taxon>
        <taxon>Ecdysozoa</taxon>
        <taxon>Arthropoda</taxon>
        <taxon>Hexapoda</taxon>
        <taxon>Insecta</taxon>
        <taxon>Pterygota</taxon>
        <taxon>Neoptera</taxon>
        <taxon>Endopterygota</taxon>
        <taxon>Diptera</taxon>
        <taxon>Brachycera</taxon>
        <taxon>Stratiomyomorpha</taxon>
        <taxon>Stratiomyidae</taxon>
        <taxon>Hermetiinae</taxon>
        <taxon>Hermetia</taxon>
    </lineage>
</organism>
<name>A0A7R8YSA1_HERIL</name>
<evidence type="ECO:0000313" key="3">
    <source>
        <dbReference type="Proteomes" id="UP000594454"/>
    </source>
</evidence>
<dbReference type="InParanoid" id="A0A7R8YSA1"/>
<dbReference type="GO" id="GO:0006570">
    <property type="term" value="P:tyrosine metabolic process"/>
    <property type="evidence" value="ECO:0007669"/>
    <property type="project" value="TreeGrafter"/>
</dbReference>
<dbReference type="Gene3D" id="1.25.40.10">
    <property type="entry name" value="Tetratricopeptide repeat domain"/>
    <property type="match status" value="1"/>
</dbReference>
<comment type="similarity">
    <text evidence="1">Belongs to the TTC36 family.</text>
</comment>
<dbReference type="FunCoup" id="A0A7R8YSA1">
    <property type="interactions" value="15"/>
</dbReference>
<dbReference type="EMBL" id="LR899010">
    <property type="protein sequence ID" value="CAD7080354.1"/>
    <property type="molecule type" value="Genomic_DNA"/>
</dbReference>
<accession>A0A7R8YSA1</accession>
<dbReference type="Proteomes" id="UP000594454">
    <property type="component" value="Chromosome 2"/>
</dbReference>
<proteinExistence type="inferred from homology"/>
<keyword evidence="3" id="KW-1185">Reference proteome</keyword>
<dbReference type="PANTHER" id="PTHR21405">
    <property type="entry name" value="CDNA SEQUENCE BC021608"/>
    <property type="match status" value="1"/>
</dbReference>
<dbReference type="PANTHER" id="PTHR21405:SF0">
    <property type="entry name" value="TETRATRICOPEPTIDE REPEAT PROTEIN 36"/>
    <property type="match status" value="1"/>
</dbReference>
<reference evidence="2 3" key="1">
    <citation type="submission" date="2020-11" db="EMBL/GenBank/DDBJ databases">
        <authorList>
            <person name="Wallbank WR R."/>
            <person name="Pardo Diaz C."/>
            <person name="Kozak K."/>
            <person name="Martin S."/>
            <person name="Jiggins C."/>
            <person name="Moest M."/>
            <person name="Warren A I."/>
            <person name="Generalovic N T."/>
            <person name="Byers J.R.P. K."/>
            <person name="Montejo-Kovacevich G."/>
            <person name="Yen C E."/>
        </authorList>
    </citation>
    <scope>NUCLEOTIDE SEQUENCE [LARGE SCALE GENOMIC DNA]</scope>
</reference>
<protein>
    <recommendedName>
        <fullName evidence="4">Tetratricopeptide repeat protein 36</fullName>
    </recommendedName>
</protein>
<dbReference type="AlphaFoldDB" id="A0A7R8YSA1"/>
<dbReference type="Pfam" id="PF13424">
    <property type="entry name" value="TPR_12"/>
    <property type="match status" value="1"/>
</dbReference>
<dbReference type="SUPFAM" id="SSF48452">
    <property type="entry name" value="TPR-like"/>
    <property type="match status" value="1"/>
</dbReference>
<dbReference type="InterPro" id="IPR038906">
    <property type="entry name" value="TTC36"/>
</dbReference>